<keyword evidence="2" id="KW-1185">Reference proteome</keyword>
<dbReference type="Proteomes" id="UP000784294">
    <property type="component" value="Unassembled WGS sequence"/>
</dbReference>
<protein>
    <submittedName>
        <fullName evidence="1">Uncharacterized protein</fullName>
    </submittedName>
</protein>
<gene>
    <name evidence="1" type="ORF">PXEA_LOCUS27339</name>
</gene>
<name>A0A448XD61_9PLAT</name>
<accession>A0A448XD61</accession>
<comment type="caution">
    <text evidence="1">The sequence shown here is derived from an EMBL/GenBank/DDBJ whole genome shotgun (WGS) entry which is preliminary data.</text>
</comment>
<sequence>MCSFETEIEKDTKAENDVHWHNSAVYFIVYTREHGTSRKHAARFGWKEFAASEGPLSITTAPRFSRTATWTSWTLLQTPSIRFSRSGCRDRPFDHQGVLTTDNEQLSSSRLLFKVETSADELCFRRKAISQAGNKVERCMFGKTLASIAEIPKFGQKVGRNA</sequence>
<dbReference type="EMBL" id="CAAALY010246630">
    <property type="protein sequence ID" value="VEL33899.1"/>
    <property type="molecule type" value="Genomic_DNA"/>
</dbReference>
<evidence type="ECO:0000313" key="1">
    <source>
        <dbReference type="EMBL" id="VEL33899.1"/>
    </source>
</evidence>
<proteinExistence type="predicted"/>
<dbReference type="AlphaFoldDB" id="A0A448XD61"/>
<evidence type="ECO:0000313" key="2">
    <source>
        <dbReference type="Proteomes" id="UP000784294"/>
    </source>
</evidence>
<organism evidence="1 2">
    <name type="scientific">Protopolystoma xenopodis</name>
    <dbReference type="NCBI Taxonomy" id="117903"/>
    <lineage>
        <taxon>Eukaryota</taxon>
        <taxon>Metazoa</taxon>
        <taxon>Spiralia</taxon>
        <taxon>Lophotrochozoa</taxon>
        <taxon>Platyhelminthes</taxon>
        <taxon>Monogenea</taxon>
        <taxon>Polyopisthocotylea</taxon>
        <taxon>Polystomatidea</taxon>
        <taxon>Polystomatidae</taxon>
        <taxon>Protopolystoma</taxon>
    </lineage>
</organism>
<reference evidence="1" key="1">
    <citation type="submission" date="2018-11" db="EMBL/GenBank/DDBJ databases">
        <authorList>
            <consortium name="Pathogen Informatics"/>
        </authorList>
    </citation>
    <scope>NUCLEOTIDE SEQUENCE</scope>
</reference>